<dbReference type="RefSeq" id="WP_245819819.1">
    <property type="nucleotide sequence ID" value="NZ_FQZL01000011.1"/>
</dbReference>
<evidence type="ECO:0000313" key="4">
    <source>
        <dbReference type="EMBL" id="SHJ12971.1"/>
    </source>
</evidence>
<keyword evidence="3" id="KW-0472">Membrane</keyword>
<dbReference type="PANTHER" id="PTHR34703">
    <property type="entry name" value="ANTIPORTER SUBUNIT MNHG2-RELATED"/>
    <property type="match status" value="1"/>
</dbReference>
<accession>A0A1M6GSQ0</accession>
<keyword evidence="5" id="KW-1185">Reference proteome</keyword>
<dbReference type="AlphaFoldDB" id="A0A1M6GSQ0"/>
<evidence type="ECO:0000256" key="3">
    <source>
        <dbReference type="SAM" id="Phobius"/>
    </source>
</evidence>
<evidence type="ECO:0000313" key="5">
    <source>
        <dbReference type="Proteomes" id="UP000184052"/>
    </source>
</evidence>
<organism evidence="4 5">
    <name type="scientific">Dethiosulfatibacter aminovorans DSM 17477</name>
    <dbReference type="NCBI Taxonomy" id="1121476"/>
    <lineage>
        <taxon>Bacteria</taxon>
        <taxon>Bacillati</taxon>
        <taxon>Bacillota</taxon>
        <taxon>Tissierellia</taxon>
        <taxon>Dethiosulfatibacter</taxon>
    </lineage>
</organism>
<sequence>MKMTIGTILIWTGIIFIALGVLSIYRFKNFYPRILVASKIDTVGNITLMLGVVIKNGFTFFSLKVILILAIMTVINPLSTHSIARSAYFSGYRIRKE</sequence>
<protein>
    <submittedName>
        <fullName evidence="4">Multisubunit sodium/proton antiporter, MrpG subunit</fullName>
    </submittedName>
</protein>
<dbReference type="GO" id="GO:0015385">
    <property type="term" value="F:sodium:proton antiporter activity"/>
    <property type="evidence" value="ECO:0007669"/>
    <property type="project" value="TreeGrafter"/>
</dbReference>
<feature type="transmembrane region" description="Helical" evidence="3">
    <location>
        <begin position="6"/>
        <end position="27"/>
    </location>
</feature>
<dbReference type="PANTHER" id="PTHR34703:SF1">
    <property type="entry name" value="ANTIPORTER SUBUNIT MNHG2-RELATED"/>
    <property type="match status" value="1"/>
</dbReference>
<gene>
    <name evidence="4" type="ORF">SAMN02745751_01823</name>
</gene>
<feature type="transmembrane region" description="Helical" evidence="3">
    <location>
        <begin position="60"/>
        <end position="78"/>
    </location>
</feature>
<reference evidence="4 5" key="1">
    <citation type="submission" date="2016-11" db="EMBL/GenBank/DDBJ databases">
        <authorList>
            <person name="Jaros S."/>
            <person name="Januszkiewicz K."/>
            <person name="Wedrychowicz H."/>
        </authorList>
    </citation>
    <scope>NUCLEOTIDE SEQUENCE [LARGE SCALE GENOMIC DNA]</scope>
    <source>
        <strain evidence="4 5">DSM 17477</strain>
    </source>
</reference>
<name>A0A1M6GSQ0_9FIRM</name>
<dbReference type="Proteomes" id="UP000184052">
    <property type="component" value="Unassembled WGS sequence"/>
</dbReference>
<evidence type="ECO:0000256" key="1">
    <source>
        <dbReference type="ARBA" id="ARBA00004141"/>
    </source>
</evidence>
<comment type="subcellular location">
    <subcellularLocation>
        <location evidence="1">Membrane</location>
        <topology evidence="1">Multi-pass membrane protein</topology>
    </subcellularLocation>
</comment>
<comment type="similarity">
    <text evidence="2">Belongs to the CPA3 antiporters (TC 2.A.63) subunit G family.</text>
</comment>
<dbReference type="STRING" id="1121476.SAMN02745751_01823"/>
<proteinExistence type="inferred from homology"/>
<dbReference type="Pfam" id="PF03334">
    <property type="entry name" value="PhaG_MnhG_YufB"/>
    <property type="match status" value="1"/>
</dbReference>
<dbReference type="InterPro" id="IPR005133">
    <property type="entry name" value="PhaG_MnhG_YufB"/>
</dbReference>
<evidence type="ECO:0000256" key="2">
    <source>
        <dbReference type="ARBA" id="ARBA00008404"/>
    </source>
</evidence>
<keyword evidence="3" id="KW-1133">Transmembrane helix</keyword>
<keyword evidence="3" id="KW-0812">Transmembrane</keyword>
<dbReference type="EMBL" id="FQZL01000011">
    <property type="protein sequence ID" value="SHJ12971.1"/>
    <property type="molecule type" value="Genomic_DNA"/>
</dbReference>